<dbReference type="Proteomes" id="UP001189429">
    <property type="component" value="Unassembled WGS sequence"/>
</dbReference>
<gene>
    <name evidence="1" type="ORF">PCOR1329_LOCUS886</name>
</gene>
<feature type="non-terminal residue" evidence="1">
    <location>
        <position position="1"/>
    </location>
</feature>
<sequence length="238" mass="25853">AHIDFISRNGREWKASRLHSLLSICKGPVGLLDPANTTHLTHSSDDIEFLMKGSLPGSDSQGTLDSDVSANDDALALLKQMASGDESLMTKFSEWEDVLLTEGPCSRDLKDLEYRLGQVTEPEEMATPEGLVRLIELLAEALKKLPDLTQGLRAGSTTHLEIRLSQAAPAAAEEILKCNENDQATFLATFYAPLQAAILEVAPDLKARLKVCLATLSVIQEKTLSMQKLINLLTAIDG</sequence>
<dbReference type="EMBL" id="CAUYUJ010000208">
    <property type="protein sequence ID" value="CAK0789261.1"/>
    <property type="molecule type" value="Genomic_DNA"/>
</dbReference>
<keyword evidence="2" id="KW-1185">Reference proteome</keyword>
<accession>A0ABN9PCZ3</accession>
<reference evidence="1" key="1">
    <citation type="submission" date="2023-10" db="EMBL/GenBank/DDBJ databases">
        <authorList>
            <person name="Chen Y."/>
            <person name="Shah S."/>
            <person name="Dougan E. K."/>
            <person name="Thang M."/>
            <person name="Chan C."/>
        </authorList>
    </citation>
    <scope>NUCLEOTIDE SEQUENCE [LARGE SCALE GENOMIC DNA]</scope>
</reference>
<evidence type="ECO:0000313" key="1">
    <source>
        <dbReference type="EMBL" id="CAK0789261.1"/>
    </source>
</evidence>
<name>A0ABN9PCZ3_9DINO</name>
<comment type="caution">
    <text evidence="1">The sequence shown here is derived from an EMBL/GenBank/DDBJ whole genome shotgun (WGS) entry which is preliminary data.</text>
</comment>
<proteinExistence type="predicted"/>
<organism evidence="1 2">
    <name type="scientific">Prorocentrum cordatum</name>
    <dbReference type="NCBI Taxonomy" id="2364126"/>
    <lineage>
        <taxon>Eukaryota</taxon>
        <taxon>Sar</taxon>
        <taxon>Alveolata</taxon>
        <taxon>Dinophyceae</taxon>
        <taxon>Prorocentrales</taxon>
        <taxon>Prorocentraceae</taxon>
        <taxon>Prorocentrum</taxon>
    </lineage>
</organism>
<evidence type="ECO:0000313" key="2">
    <source>
        <dbReference type="Proteomes" id="UP001189429"/>
    </source>
</evidence>
<feature type="non-terminal residue" evidence="1">
    <location>
        <position position="238"/>
    </location>
</feature>
<protein>
    <submittedName>
        <fullName evidence="1">Uncharacterized protein</fullName>
    </submittedName>
</protein>